<evidence type="ECO:0000256" key="7">
    <source>
        <dbReference type="ARBA" id="ARBA00023211"/>
    </source>
</evidence>
<comment type="pathway">
    <text evidence="1">Amino-acid biosynthesis; L-leucine biosynthesis; L-leucine from 3-methyl-2-oxobutanoate: step 1/4.</text>
</comment>
<dbReference type="InterPro" id="IPR002034">
    <property type="entry name" value="AIPM/Hcit_synth_CS"/>
</dbReference>
<dbReference type="InterPro" id="IPR000891">
    <property type="entry name" value="PYR_CT"/>
</dbReference>
<reference evidence="11 12" key="1">
    <citation type="journal article" date="2015" name="Genome Announc.">
        <title>Expanding the biotechnology potential of lactobacilli through comparative genomics of 213 strains and associated genera.</title>
        <authorList>
            <person name="Sun Z."/>
            <person name="Harris H.M."/>
            <person name="McCann A."/>
            <person name="Guo C."/>
            <person name="Argimon S."/>
            <person name="Zhang W."/>
            <person name="Yang X."/>
            <person name="Jeffery I.B."/>
            <person name="Cooney J.C."/>
            <person name="Kagawa T.F."/>
            <person name="Liu W."/>
            <person name="Song Y."/>
            <person name="Salvetti E."/>
            <person name="Wrobel A."/>
            <person name="Rasinkangas P."/>
            <person name="Parkhill J."/>
            <person name="Rea M.C."/>
            <person name="O'Sullivan O."/>
            <person name="Ritari J."/>
            <person name="Douillard F.P."/>
            <person name="Paul Ross R."/>
            <person name="Yang R."/>
            <person name="Briner A.E."/>
            <person name="Felis G.E."/>
            <person name="de Vos W.M."/>
            <person name="Barrangou R."/>
            <person name="Klaenhammer T.R."/>
            <person name="Caufield P.W."/>
            <person name="Cui Y."/>
            <person name="Zhang H."/>
            <person name="O'Toole P.W."/>
        </authorList>
    </citation>
    <scope>NUCLEOTIDE SEQUENCE [LARGE SCALE GENOMIC DNA]</scope>
    <source>
        <strain evidence="11 12">DSM 19907</strain>
    </source>
</reference>
<dbReference type="InterPro" id="IPR013785">
    <property type="entry name" value="Aldolase_TIM"/>
</dbReference>
<evidence type="ECO:0000256" key="8">
    <source>
        <dbReference type="ARBA" id="ARBA00023304"/>
    </source>
</evidence>
<dbReference type="PANTHER" id="PTHR10277">
    <property type="entry name" value="HOMOCITRATE SYNTHASE-RELATED"/>
    <property type="match status" value="1"/>
</dbReference>
<evidence type="ECO:0000256" key="1">
    <source>
        <dbReference type="ARBA" id="ARBA00004689"/>
    </source>
</evidence>
<evidence type="ECO:0000313" key="11">
    <source>
        <dbReference type="EMBL" id="KRL16630.1"/>
    </source>
</evidence>
<evidence type="ECO:0000256" key="6">
    <source>
        <dbReference type="ARBA" id="ARBA00022679"/>
    </source>
</evidence>
<dbReference type="PROSITE" id="PS00815">
    <property type="entry name" value="AIPM_HOMOCIT_SYNTH_1"/>
    <property type="match status" value="1"/>
</dbReference>
<dbReference type="PROSITE" id="PS50991">
    <property type="entry name" value="PYR_CT"/>
    <property type="match status" value="1"/>
</dbReference>
<feature type="domain" description="Pyruvate carboxyltransferase" evidence="10">
    <location>
        <begin position="8"/>
        <end position="270"/>
    </location>
</feature>
<dbReference type="InterPro" id="IPR050073">
    <property type="entry name" value="2-IPM_HCS-like"/>
</dbReference>
<keyword evidence="12" id="KW-1185">Reference proteome</keyword>
<evidence type="ECO:0000259" key="10">
    <source>
        <dbReference type="PROSITE" id="PS50991"/>
    </source>
</evidence>
<dbReference type="PANTHER" id="PTHR10277:SF9">
    <property type="entry name" value="2-ISOPROPYLMALATE SYNTHASE 1, CHLOROPLASTIC-RELATED"/>
    <property type="match status" value="1"/>
</dbReference>
<dbReference type="Gene3D" id="1.10.238.260">
    <property type="match status" value="1"/>
</dbReference>
<proteinExistence type="inferred from homology"/>
<gene>
    <name evidence="11" type="ORF">FD12_GL002696</name>
</gene>
<dbReference type="PROSITE" id="PS00816">
    <property type="entry name" value="AIPM_HOMOCIT_SYNTH_2"/>
    <property type="match status" value="1"/>
</dbReference>
<dbReference type="Proteomes" id="UP000051977">
    <property type="component" value="Unassembled WGS sequence"/>
</dbReference>
<keyword evidence="7" id="KW-0464">Manganese</keyword>
<organism evidence="11 12">
    <name type="scientific">Lentilactobacillus rapi DSM 19907 = JCM 15042</name>
    <dbReference type="NCBI Taxonomy" id="1423795"/>
    <lineage>
        <taxon>Bacteria</taxon>
        <taxon>Bacillati</taxon>
        <taxon>Bacillota</taxon>
        <taxon>Bacilli</taxon>
        <taxon>Lactobacillales</taxon>
        <taxon>Lactobacillaceae</taxon>
        <taxon>Lentilactobacillus</taxon>
    </lineage>
</organism>
<sequence length="389" mass="42996">MIIMMKRVQFFDTTLRDGEQTIGVNFSISQKVQIAKQLEKWGVDVIEAGFPIASPEDFEAVAAVSKAVKHATITGLARAKNKDIDACVKATKDAAHKQVHVFIATSPIHRESKLHMSKDEVIQSIHDHVSYAKQFFDVVQFSPEDATRTEKPYLAKACQTAIEAGATIINIADTVGYSNPVEFGQLFDYLRENVPDFDKAVFSTHCHDDLGMATANALEAIKHGASRIEGTINGLGERAGNTALEEVAAAFYVRKDYFQVEDHINLKETKNTSDLISKFSEMDVPHNKAVVGKNAFSHESGIHQDGFLKNHATYEILTPQSVGVKRSALPLGKLSGSHAIMDKLNKMGYSVSRDDMKIIFPIFKNVADNEKLVSEEDLKDIMTQARVRG</sequence>
<dbReference type="EC" id="2.3.3.13" evidence="3"/>
<comment type="caution">
    <text evidence="11">The sequence shown here is derived from an EMBL/GenBank/DDBJ whole genome shotgun (WGS) entry which is preliminary data.</text>
</comment>
<dbReference type="Pfam" id="PF22617">
    <property type="entry name" value="HCS_D2"/>
    <property type="match status" value="1"/>
</dbReference>
<keyword evidence="4" id="KW-0432">Leucine biosynthesis</keyword>
<evidence type="ECO:0000256" key="3">
    <source>
        <dbReference type="ARBA" id="ARBA00012973"/>
    </source>
</evidence>
<dbReference type="EMBL" id="AZEI01000064">
    <property type="protein sequence ID" value="KRL16630.1"/>
    <property type="molecule type" value="Genomic_DNA"/>
</dbReference>
<comment type="similarity">
    <text evidence="2">Belongs to the alpha-IPM synthase/homocitrate synthase family. LeuA type 1 subfamily.</text>
</comment>
<keyword evidence="5" id="KW-0028">Amino-acid biosynthesis</keyword>
<dbReference type="NCBIfam" id="NF002086">
    <property type="entry name" value="PRK00915.1-3"/>
    <property type="match status" value="1"/>
</dbReference>
<evidence type="ECO:0000256" key="4">
    <source>
        <dbReference type="ARBA" id="ARBA00022430"/>
    </source>
</evidence>
<dbReference type="Gene3D" id="3.20.20.70">
    <property type="entry name" value="Aldolase class I"/>
    <property type="match status" value="1"/>
</dbReference>
<name>A0ABR5PD66_9LACO</name>
<dbReference type="InterPro" id="IPR054691">
    <property type="entry name" value="LeuA/HCS_post-cat"/>
</dbReference>
<evidence type="ECO:0000313" key="12">
    <source>
        <dbReference type="Proteomes" id="UP000051977"/>
    </source>
</evidence>
<dbReference type="Pfam" id="PF00682">
    <property type="entry name" value="HMGL-like"/>
    <property type="match status" value="1"/>
</dbReference>
<dbReference type="SUPFAM" id="SSF51569">
    <property type="entry name" value="Aldolase"/>
    <property type="match status" value="1"/>
</dbReference>
<evidence type="ECO:0000256" key="5">
    <source>
        <dbReference type="ARBA" id="ARBA00022605"/>
    </source>
</evidence>
<keyword evidence="6 9" id="KW-0808">Transferase</keyword>
<accession>A0ABR5PD66</accession>
<evidence type="ECO:0000256" key="2">
    <source>
        <dbReference type="ARBA" id="ARBA00009396"/>
    </source>
</evidence>
<protein>
    <recommendedName>
        <fullName evidence="3">2-isopropylmalate synthase</fullName>
        <ecNumber evidence="3">2.3.3.13</ecNumber>
    </recommendedName>
</protein>
<keyword evidence="8" id="KW-0100">Branched-chain amino acid biosynthesis</keyword>
<evidence type="ECO:0000256" key="9">
    <source>
        <dbReference type="RuleBase" id="RU003523"/>
    </source>
</evidence>
<dbReference type="CDD" id="cd07940">
    <property type="entry name" value="DRE_TIM_IPMS"/>
    <property type="match status" value="1"/>
</dbReference>